<gene>
    <name evidence="1" type="ORF">SCF082_LOCUS24783</name>
</gene>
<evidence type="ECO:0000313" key="1">
    <source>
        <dbReference type="EMBL" id="CAK9043291.1"/>
    </source>
</evidence>
<dbReference type="PANTHER" id="PTHR12169">
    <property type="entry name" value="ATPASE N2B"/>
    <property type="match status" value="1"/>
</dbReference>
<sequence length="429" mass="47232">MWAMRWRVPWRRFHFSSVPQKLKDSYKAQVEAGGLEKDGLQERVVGYLSQALEKALQREQHQPSNTRDGSGQELGFAGHPGWVLPLETIGGSSGSGAAEEHRRAAEWTAKLAAENRRRLAKGTQAKVLPAATGISQVETQRTAEPASEAQEAPPKREPLKSSVYLHGPVGTGKTMLMNLFHDHSQQAGLRTSRQHFYEFMISLHQQIQKDAAERPVEVAANRWADDLDVLCFDEFQITDIQDAVILPRLFEVLFLRGVTVAGTPSIDSLCSLGLDTQLLTAIVQRAEEEAVDEPQWSDDSDVSESELANVVMEMQEVTKSMPCPERPGAVPKIGAVPARAMPRQRGTQLEELHVVLVIDASLSMGIEDAELLMARKGSDVQLPTAVRRLMQSSTPANVSSKLAKLLVAQTTASAWLSSIVNLKSFLRDC</sequence>
<dbReference type="EMBL" id="CAXAMM010018413">
    <property type="protein sequence ID" value="CAK9043291.1"/>
    <property type="molecule type" value="Genomic_DNA"/>
</dbReference>
<reference evidence="1 2" key="1">
    <citation type="submission" date="2024-02" db="EMBL/GenBank/DDBJ databases">
        <authorList>
            <person name="Chen Y."/>
            <person name="Shah S."/>
            <person name="Dougan E. K."/>
            <person name="Thang M."/>
            <person name="Chan C."/>
        </authorList>
    </citation>
    <scope>NUCLEOTIDE SEQUENCE [LARGE SCALE GENOMIC DNA]</scope>
</reference>
<dbReference type="InterPro" id="IPR027417">
    <property type="entry name" value="P-loop_NTPase"/>
</dbReference>
<dbReference type="Gene3D" id="3.40.50.300">
    <property type="entry name" value="P-loop containing nucleotide triphosphate hydrolases"/>
    <property type="match status" value="1"/>
</dbReference>
<comment type="caution">
    <text evidence="1">The sequence shown here is derived from an EMBL/GenBank/DDBJ whole genome shotgun (WGS) entry which is preliminary data.</text>
</comment>
<dbReference type="Proteomes" id="UP001642464">
    <property type="component" value="Unassembled WGS sequence"/>
</dbReference>
<dbReference type="Pfam" id="PF03969">
    <property type="entry name" value="AFG1_ATPase"/>
    <property type="match status" value="1"/>
</dbReference>
<proteinExistence type="predicted"/>
<keyword evidence="1" id="KW-0131">Cell cycle</keyword>
<name>A0ABP0LVP0_9DINO</name>
<dbReference type="InterPro" id="IPR005654">
    <property type="entry name" value="ATPase_AFG1-like"/>
</dbReference>
<accession>A0ABP0LVP0</accession>
<dbReference type="PANTHER" id="PTHR12169:SF6">
    <property type="entry name" value="AFG1-LIKE ATPASE"/>
    <property type="match status" value="1"/>
</dbReference>
<dbReference type="GO" id="GO:0051301">
    <property type="term" value="P:cell division"/>
    <property type="evidence" value="ECO:0007669"/>
    <property type="project" value="UniProtKB-KW"/>
</dbReference>
<organism evidence="1 2">
    <name type="scientific">Durusdinium trenchii</name>
    <dbReference type="NCBI Taxonomy" id="1381693"/>
    <lineage>
        <taxon>Eukaryota</taxon>
        <taxon>Sar</taxon>
        <taxon>Alveolata</taxon>
        <taxon>Dinophyceae</taxon>
        <taxon>Suessiales</taxon>
        <taxon>Symbiodiniaceae</taxon>
        <taxon>Durusdinium</taxon>
    </lineage>
</organism>
<dbReference type="SUPFAM" id="SSF52540">
    <property type="entry name" value="P-loop containing nucleoside triphosphate hydrolases"/>
    <property type="match status" value="1"/>
</dbReference>
<keyword evidence="2" id="KW-1185">Reference proteome</keyword>
<protein>
    <submittedName>
        <fullName evidence="1">Cell division protein ZapE (Z ring-associated protein ZapE)</fullName>
    </submittedName>
</protein>
<evidence type="ECO:0000313" key="2">
    <source>
        <dbReference type="Proteomes" id="UP001642464"/>
    </source>
</evidence>
<keyword evidence="1" id="KW-0132">Cell division</keyword>